<accession>A0AAN4ZQH5</accession>
<dbReference type="GO" id="GO:0051082">
    <property type="term" value="F:unfolded protein binding"/>
    <property type="evidence" value="ECO:0007669"/>
    <property type="project" value="TreeGrafter"/>
</dbReference>
<dbReference type="Gene3D" id="2.60.40.790">
    <property type="match status" value="1"/>
</dbReference>
<dbReference type="CDD" id="cd06526">
    <property type="entry name" value="metazoan_ACD"/>
    <property type="match status" value="1"/>
</dbReference>
<comment type="similarity">
    <text evidence="1 2">Belongs to the small heat shock protein (HSP20) family.</text>
</comment>
<dbReference type="GO" id="GO:0005737">
    <property type="term" value="C:cytoplasm"/>
    <property type="evidence" value="ECO:0007669"/>
    <property type="project" value="TreeGrafter"/>
</dbReference>
<name>A0AAN4ZQH5_9BILA</name>
<dbReference type="GO" id="GO:0036498">
    <property type="term" value="P:IRE1-mediated unfolded protein response"/>
    <property type="evidence" value="ECO:0007669"/>
    <property type="project" value="TreeGrafter"/>
</dbReference>
<dbReference type="SUPFAM" id="SSF49764">
    <property type="entry name" value="HSP20-like chaperones"/>
    <property type="match status" value="1"/>
</dbReference>
<gene>
    <name evidence="4" type="ORF">PMAYCL1PPCAC_12777</name>
</gene>
<evidence type="ECO:0000256" key="2">
    <source>
        <dbReference type="RuleBase" id="RU003616"/>
    </source>
</evidence>
<dbReference type="GO" id="GO:0009408">
    <property type="term" value="P:response to heat"/>
    <property type="evidence" value="ECO:0007669"/>
    <property type="project" value="TreeGrafter"/>
</dbReference>
<sequence>STSIYSAMSLIGYTPFDRSILRAFDQILNDDFFSNRSVFPYWRNVPAEHSFNLGATLGEIENSSEKFAVSVDVSHFKPDEIKVNFMGNELTIEGNHEEKNDECGTIQRSFVRNYILPDDSNLESLRSTLSDKGHLTIEAPKKTESLTQSRAIPITRG</sequence>
<dbReference type="PANTHER" id="PTHR45640">
    <property type="entry name" value="HEAT SHOCK PROTEIN HSP-12.2-RELATED"/>
    <property type="match status" value="1"/>
</dbReference>
<dbReference type="PANTHER" id="PTHR45640:SF32">
    <property type="entry name" value="STRESS-INDUCED PROTEIN 1"/>
    <property type="match status" value="1"/>
</dbReference>
<evidence type="ECO:0000313" key="4">
    <source>
        <dbReference type="EMBL" id="GMR42582.1"/>
    </source>
</evidence>
<dbReference type="EMBL" id="BTRK01000003">
    <property type="protein sequence ID" value="GMR42582.1"/>
    <property type="molecule type" value="Genomic_DNA"/>
</dbReference>
<dbReference type="InterPro" id="IPR002068">
    <property type="entry name" value="A-crystallin/Hsp20_dom"/>
</dbReference>
<feature type="non-terminal residue" evidence="4">
    <location>
        <position position="1"/>
    </location>
</feature>
<dbReference type="GO" id="GO:0005634">
    <property type="term" value="C:nucleus"/>
    <property type="evidence" value="ECO:0007669"/>
    <property type="project" value="TreeGrafter"/>
</dbReference>
<proteinExistence type="inferred from homology"/>
<dbReference type="PROSITE" id="PS01031">
    <property type="entry name" value="SHSP"/>
    <property type="match status" value="1"/>
</dbReference>
<feature type="domain" description="SHSP" evidence="3">
    <location>
        <begin position="48"/>
        <end position="157"/>
    </location>
</feature>
<organism evidence="4 5">
    <name type="scientific">Pristionchus mayeri</name>
    <dbReference type="NCBI Taxonomy" id="1317129"/>
    <lineage>
        <taxon>Eukaryota</taxon>
        <taxon>Metazoa</taxon>
        <taxon>Ecdysozoa</taxon>
        <taxon>Nematoda</taxon>
        <taxon>Chromadorea</taxon>
        <taxon>Rhabditida</taxon>
        <taxon>Rhabditina</taxon>
        <taxon>Diplogasteromorpha</taxon>
        <taxon>Diplogasteroidea</taxon>
        <taxon>Neodiplogasteridae</taxon>
        <taxon>Pristionchus</taxon>
    </lineage>
</organism>
<dbReference type="Proteomes" id="UP001328107">
    <property type="component" value="Unassembled WGS sequence"/>
</dbReference>
<reference evidence="5" key="1">
    <citation type="submission" date="2022-10" db="EMBL/GenBank/DDBJ databases">
        <title>Genome assembly of Pristionchus species.</title>
        <authorList>
            <person name="Yoshida K."/>
            <person name="Sommer R.J."/>
        </authorList>
    </citation>
    <scope>NUCLEOTIDE SEQUENCE [LARGE SCALE GENOMIC DNA]</scope>
    <source>
        <strain evidence="5">RS5460</strain>
    </source>
</reference>
<evidence type="ECO:0000256" key="1">
    <source>
        <dbReference type="PROSITE-ProRule" id="PRU00285"/>
    </source>
</evidence>
<evidence type="ECO:0000259" key="3">
    <source>
        <dbReference type="PROSITE" id="PS01031"/>
    </source>
</evidence>
<dbReference type="Pfam" id="PF00011">
    <property type="entry name" value="HSP20"/>
    <property type="match status" value="1"/>
</dbReference>
<dbReference type="AlphaFoldDB" id="A0AAN4ZQH5"/>
<dbReference type="GO" id="GO:0042026">
    <property type="term" value="P:protein refolding"/>
    <property type="evidence" value="ECO:0007669"/>
    <property type="project" value="TreeGrafter"/>
</dbReference>
<protein>
    <recommendedName>
        <fullName evidence="3">SHSP domain-containing protein</fullName>
    </recommendedName>
</protein>
<dbReference type="InterPro" id="IPR008978">
    <property type="entry name" value="HSP20-like_chaperone"/>
</dbReference>
<dbReference type="InterPro" id="IPR001436">
    <property type="entry name" value="Alpha-crystallin/sHSP_animal"/>
</dbReference>
<comment type="caution">
    <text evidence="4">The sequence shown here is derived from an EMBL/GenBank/DDBJ whole genome shotgun (WGS) entry which is preliminary data.</text>
</comment>
<evidence type="ECO:0000313" key="5">
    <source>
        <dbReference type="Proteomes" id="UP001328107"/>
    </source>
</evidence>
<dbReference type="PRINTS" id="PR00299">
    <property type="entry name" value="ACRYSTALLIN"/>
</dbReference>
<keyword evidence="5" id="KW-1185">Reference proteome</keyword>